<protein>
    <submittedName>
        <fullName evidence="1">Uncharacterized protein</fullName>
    </submittedName>
</protein>
<dbReference type="GeneID" id="73378086"/>
<evidence type="ECO:0000313" key="1">
    <source>
        <dbReference type="EMBL" id="KAI3406623.2"/>
    </source>
</evidence>
<comment type="caution">
    <text evidence="1">The sequence shown here is derived from an EMBL/GenBank/DDBJ whole genome shotgun (WGS) entry which is preliminary data.</text>
</comment>
<accession>A0AAI9WZW2</accession>
<proteinExistence type="predicted"/>
<evidence type="ECO:0000313" key="2">
    <source>
        <dbReference type="Proteomes" id="UP001202479"/>
    </source>
</evidence>
<dbReference type="AlphaFoldDB" id="A0AAI9WZW2"/>
<dbReference type="Proteomes" id="UP001202479">
    <property type="component" value="Unassembled WGS sequence"/>
</dbReference>
<name>A0AAI9WZW2_9ASCO</name>
<sequence>MSLCIQQKEGTNFQFLSPSFAIEQGNKKLKSIGHQVSNQTIKDINVSRHYFIKRPKKVDIKVDGTPLENNLHNRPQSTLVRLYHTANFESRERIKKQAGEYWSMGKLQSEIREMHDPYTFSSILHEMKKKEMEREREMEKKNASDIEEGEVEIDKSTNCYSLSENEVVDQINLEGDVDQINLEGDVDQINLEGEMDQINLEGEMDQVNLEGEMDQVNLKDVASRDDLEKCYSREITFGKRERLKQEIDKWIKIIHSEKSHTLKHEGNILEEEFVSDSIADGKNDEYYDIETSHVGKRAKLKQKVDTIGKWVFYHGLASSPSTTSGLSNREESYNDALLEIGSSDIKSGNGALLEIGSSDIESVDANTTKSD</sequence>
<keyword evidence="2" id="KW-1185">Reference proteome</keyword>
<gene>
    <name evidence="1" type="ORF">KGF56_000469</name>
</gene>
<dbReference type="RefSeq" id="XP_049182368.1">
    <property type="nucleotide sequence ID" value="XM_049326136.1"/>
</dbReference>
<dbReference type="EMBL" id="JAHUZD010000022">
    <property type="protein sequence ID" value="KAI3406623.2"/>
    <property type="molecule type" value="Genomic_DNA"/>
</dbReference>
<organism evidence="1 2">
    <name type="scientific">Candida oxycetoniae</name>
    <dbReference type="NCBI Taxonomy" id="497107"/>
    <lineage>
        <taxon>Eukaryota</taxon>
        <taxon>Fungi</taxon>
        <taxon>Dikarya</taxon>
        <taxon>Ascomycota</taxon>
        <taxon>Saccharomycotina</taxon>
        <taxon>Pichiomycetes</taxon>
        <taxon>Debaryomycetaceae</taxon>
        <taxon>Candida/Lodderomyces clade</taxon>
        <taxon>Candida</taxon>
    </lineage>
</organism>
<reference evidence="1" key="1">
    <citation type="journal article" date="2022" name="DNA Res.">
        <title>Genome analysis of five recently described species of the CUG-Ser clade uncovers Candida theae as a new hybrid lineage with pathogenic potential in the Candida parapsilosis species complex.</title>
        <authorList>
            <person name="Mixao V."/>
            <person name="Del Olmo V."/>
            <person name="Hegedusova E."/>
            <person name="Saus E."/>
            <person name="Pryszcz L."/>
            <person name="Cillingova A."/>
            <person name="Nosek J."/>
            <person name="Gabaldon T."/>
        </authorList>
    </citation>
    <scope>NUCLEOTIDE SEQUENCE</scope>
    <source>
        <strain evidence="1">CBS 10844</strain>
    </source>
</reference>